<dbReference type="PANTHER" id="PTHR31912:SF34">
    <property type="entry name" value="NOTOCHORD-RELATED PROTEIN"/>
    <property type="match status" value="1"/>
</dbReference>
<dbReference type="Proteomes" id="UP000765509">
    <property type="component" value="Unassembled WGS sequence"/>
</dbReference>
<organism evidence="1 2">
    <name type="scientific">Austropuccinia psidii MF-1</name>
    <dbReference type="NCBI Taxonomy" id="1389203"/>
    <lineage>
        <taxon>Eukaryota</taxon>
        <taxon>Fungi</taxon>
        <taxon>Dikarya</taxon>
        <taxon>Basidiomycota</taxon>
        <taxon>Pucciniomycotina</taxon>
        <taxon>Pucciniomycetes</taxon>
        <taxon>Pucciniales</taxon>
        <taxon>Sphaerophragmiaceae</taxon>
        <taxon>Austropuccinia</taxon>
    </lineage>
</organism>
<dbReference type="OrthoDB" id="2289822at2759"/>
<name>A0A9Q3C7Y1_9BASI</name>
<dbReference type="PANTHER" id="PTHR31912">
    <property type="entry name" value="IP13529P"/>
    <property type="match status" value="1"/>
</dbReference>
<evidence type="ECO:0000313" key="2">
    <source>
        <dbReference type="Proteomes" id="UP000765509"/>
    </source>
</evidence>
<dbReference type="AlphaFoldDB" id="A0A9Q3C7Y1"/>
<sequence length="418" mass="46699">MHIALGVMHNWLEGVLAEHFRHRWGFQDEVQERKQAIKLASQNTKKARNMGQEGVFNRELSVKSQNSVDNNGEDAFELNAGTAGGFFTKQKVQEFRELMQGVTMPTGATRLPLNLGAARHGCLKASQWLSLFTLVIPLIIPRMYITKRSIDMKSSQAKFLQNTGDLIQCTRIVFAKVCREGHAAHFFHAYNRYTLLAREVFNNPNVKPNHHYALHIPEQMKLWGPLMGVAEFSGERMIGLLQKVKTNQKIDEMHVTIMKKSAEGQMLLGGQQSLKNVLDGRKKEKNAGRTKSIEVSNSVYFAMLKMLGDGGVKTAKGYAHGKVQDIYQFSASNDKPVLGVYINPICNLYVQPKYPPGAIGYFLSLFGVFVGSINYNAPVIIEPKKVVSLGAYCLSPNSIVSPADNSIFVCPYNRSLPF</sequence>
<reference evidence="1" key="1">
    <citation type="submission" date="2021-03" db="EMBL/GenBank/DDBJ databases">
        <title>Draft genome sequence of rust myrtle Austropuccinia psidii MF-1, a brazilian biotype.</title>
        <authorList>
            <person name="Quecine M.C."/>
            <person name="Pachon D.M.R."/>
            <person name="Bonatelli M.L."/>
            <person name="Correr F.H."/>
            <person name="Franceschini L.M."/>
            <person name="Leite T.F."/>
            <person name="Margarido G.R.A."/>
            <person name="Almeida C.A."/>
            <person name="Ferrarezi J.A."/>
            <person name="Labate C.A."/>
        </authorList>
    </citation>
    <scope>NUCLEOTIDE SEQUENCE</scope>
    <source>
        <strain evidence="1">MF-1</strain>
    </source>
</reference>
<accession>A0A9Q3C7Y1</accession>
<gene>
    <name evidence="1" type="ORF">O181_018579</name>
</gene>
<protein>
    <submittedName>
        <fullName evidence="1">Uncharacterized protein</fullName>
    </submittedName>
</protein>
<proteinExistence type="predicted"/>
<comment type="caution">
    <text evidence="1">The sequence shown here is derived from an EMBL/GenBank/DDBJ whole genome shotgun (WGS) entry which is preliminary data.</text>
</comment>
<dbReference type="EMBL" id="AVOT02005359">
    <property type="protein sequence ID" value="MBW0478864.1"/>
    <property type="molecule type" value="Genomic_DNA"/>
</dbReference>
<keyword evidence="2" id="KW-1185">Reference proteome</keyword>
<evidence type="ECO:0000313" key="1">
    <source>
        <dbReference type="EMBL" id="MBW0478864.1"/>
    </source>
</evidence>